<protein>
    <recommendedName>
        <fullName evidence="5">CobQ/CobB/MinD/ParA nucleotide binding domain-containing protein</fullName>
    </recommendedName>
</protein>
<dbReference type="AlphaFoldDB" id="A0A830E263"/>
<accession>A0A830E263</accession>
<dbReference type="EMBL" id="BMNM01000003">
    <property type="protein sequence ID" value="GGI75395.1"/>
    <property type="molecule type" value="Genomic_DNA"/>
</dbReference>
<reference evidence="2" key="2">
    <citation type="submission" date="2020-09" db="EMBL/GenBank/DDBJ databases">
        <authorList>
            <person name="Sun Q."/>
            <person name="Ohkuma M."/>
        </authorList>
    </citation>
    <scope>NUCLEOTIDE SEQUENCE</scope>
    <source>
        <strain evidence="2">JCM 11219</strain>
    </source>
</reference>
<dbReference type="RefSeq" id="WP_188602966.1">
    <property type="nucleotide sequence ID" value="NZ_AP026830.1"/>
</dbReference>
<dbReference type="OrthoDB" id="27514at2157"/>
<evidence type="ECO:0008006" key="5">
    <source>
        <dbReference type="Google" id="ProtNLM"/>
    </source>
</evidence>
<evidence type="ECO:0000313" key="1">
    <source>
        <dbReference type="EMBL" id="BDR92413.1"/>
    </source>
</evidence>
<sequence>MTIITVTSGNIGGAGKTTITLALLMSTRNVAYMDLSPDNRSLSLLLGLNPRSDVIDSVRGGRYMMYMRDGNIVMPIRHREYPEIRQLSAITPQDMQRALKSLERTLINKYNVENLVIDTMSVVNIGLSLGAIEAADRLLIPLISGREELVRRTIPRVGTKHMIYAMNMVKEDLKYDAAAVIPYVDGTNNQLEVAERIRSYVRNLIKVALG</sequence>
<dbReference type="Gene3D" id="3.40.50.300">
    <property type="entry name" value="P-loop containing nucleotide triphosphate hydrolases"/>
    <property type="match status" value="1"/>
</dbReference>
<dbReference type="Proteomes" id="UP000657075">
    <property type="component" value="Unassembled WGS sequence"/>
</dbReference>
<gene>
    <name evidence="2" type="ORF">GCM10007112_10220</name>
    <name evidence="1" type="ORF">Vsou_15060</name>
</gene>
<evidence type="ECO:0000313" key="4">
    <source>
        <dbReference type="Proteomes" id="UP001060771"/>
    </source>
</evidence>
<reference evidence="4" key="3">
    <citation type="submission" date="2022-09" db="EMBL/GenBank/DDBJ databases">
        <title>Complete genome sequence of Vulcanisaeta souniana.</title>
        <authorList>
            <person name="Kato S."/>
            <person name="Itoh T."/>
            <person name="Ohkuma M."/>
        </authorList>
    </citation>
    <scope>NUCLEOTIDE SEQUENCE [LARGE SCALE GENOMIC DNA]</scope>
    <source>
        <strain evidence="4">JCM 11219</strain>
    </source>
</reference>
<dbReference type="GeneID" id="76207057"/>
<dbReference type="Proteomes" id="UP001060771">
    <property type="component" value="Chromosome"/>
</dbReference>
<reference evidence="1" key="4">
    <citation type="journal article" date="2023" name="Microbiol. Resour. Announc.">
        <title>Complete Genome Sequence of Vulcanisaeta souniana Strain IC-059, a Hyperthermophilic Archaeon Isolated from Hot Spring Water in Japan.</title>
        <authorList>
            <person name="Kato S."/>
            <person name="Itoh T."/>
            <person name="Wu L."/>
            <person name="Ma J."/>
            <person name="Ohkuma M."/>
        </authorList>
    </citation>
    <scope>NUCLEOTIDE SEQUENCE</scope>
    <source>
        <strain evidence="1">JCM 11219</strain>
    </source>
</reference>
<organism evidence="2 3">
    <name type="scientific">Vulcanisaeta souniana JCM 11219</name>
    <dbReference type="NCBI Taxonomy" id="1293586"/>
    <lineage>
        <taxon>Archaea</taxon>
        <taxon>Thermoproteota</taxon>
        <taxon>Thermoprotei</taxon>
        <taxon>Thermoproteales</taxon>
        <taxon>Thermoproteaceae</taxon>
        <taxon>Vulcanisaeta</taxon>
    </lineage>
</organism>
<reference evidence="2" key="1">
    <citation type="journal article" date="2014" name="Int. J. Syst. Evol. Microbiol.">
        <title>Complete genome sequence of Corynebacterium casei LMG S-19264T (=DSM 44701T), isolated from a smear-ripened cheese.</title>
        <authorList>
            <consortium name="US DOE Joint Genome Institute (JGI-PGF)"/>
            <person name="Walter F."/>
            <person name="Albersmeier A."/>
            <person name="Kalinowski J."/>
            <person name="Ruckert C."/>
        </authorList>
    </citation>
    <scope>NUCLEOTIDE SEQUENCE</scope>
    <source>
        <strain evidence="2">JCM 11219</strain>
    </source>
</reference>
<evidence type="ECO:0000313" key="3">
    <source>
        <dbReference type="Proteomes" id="UP000657075"/>
    </source>
</evidence>
<name>A0A830E263_9CREN</name>
<dbReference type="EMBL" id="AP026830">
    <property type="protein sequence ID" value="BDR92413.1"/>
    <property type="molecule type" value="Genomic_DNA"/>
</dbReference>
<dbReference type="SUPFAM" id="SSF52540">
    <property type="entry name" value="P-loop containing nucleoside triphosphate hydrolases"/>
    <property type="match status" value="1"/>
</dbReference>
<dbReference type="InterPro" id="IPR027417">
    <property type="entry name" value="P-loop_NTPase"/>
</dbReference>
<keyword evidence="4" id="KW-1185">Reference proteome</keyword>
<proteinExistence type="predicted"/>
<evidence type="ECO:0000313" key="2">
    <source>
        <dbReference type="EMBL" id="GGI75395.1"/>
    </source>
</evidence>